<feature type="repeat" description="TPR" evidence="3">
    <location>
        <begin position="770"/>
        <end position="803"/>
    </location>
</feature>
<dbReference type="RefSeq" id="WP_013480568.1">
    <property type="nucleotide sequence ID" value="NC_014817.1"/>
</dbReference>
<protein>
    <submittedName>
        <fullName evidence="4">Tetratricopeptide repeat protein</fullName>
    </submittedName>
</protein>
<dbReference type="InterPro" id="IPR011990">
    <property type="entry name" value="TPR-like_helical_dom_sf"/>
</dbReference>
<evidence type="ECO:0000256" key="1">
    <source>
        <dbReference type="ARBA" id="ARBA00022737"/>
    </source>
</evidence>
<dbReference type="PANTHER" id="PTHR45586:SF14">
    <property type="entry name" value="TETRATRICOPEPTIDE TPR_2 REPEAT PROTEIN"/>
    <property type="match status" value="1"/>
</dbReference>
<dbReference type="SUPFAM" id="SSF53756">
    <property type="entry name" value="UDP-Glycosyltransferase/glycogen phosphorylase"/>
    <property type="match status" value="2"/>
</dbReference>
<feature type="repeat" description="TPR" evidence="3">
    <location>
        <begin position="119"/>
        <end position="152"/>
    </location>
</feature>
<dbReference type="eggNOG" id="COG0457">
    <property type="taxonomic scope" value="Bacteria"/>
</dbReference>
<dbReference type="SMART" id="SM00028">
    <property type="entry name" value="TPR"/>
    <property type="match status" value="8"/>
</dbReference>
<dbReference type="HOGENOM" id="CLU_006624_0_0_5"/>
<evidence type="ECO:0000256" key="3">
    <source>
        <dbReference type="PROSITE-ProRule" id="PRU00339"/>
    </source>
</evidence>
<evidence type="ECO:0000313" key="4">
    <source>
        <dbReference type="EMBL" id="ADU14747.1"/>
    </source>
</evidence>
<accession>E8RTC6</accession>
<dbReference type="STRING" id="573065.Astex_3112"/>
<dbReference type="PANTHER" id="PTHR45586">
    <property type="entry name" value="TPR REPEAT-CONTAINING PROTEIN PA4667"/>
    <property type="match status" value="1"/>
</dbReference>
<feature type="repeat" description="TPR" evidence="3">
    <location>
        <begin position="668"/>
        <end position="701"/>
    </location>
</feature>
<sequence>MPKKTWPIKHRAVETATAAQAFDIGPAKVLATPDTVSSIAMNAAATPPSKDVLADLASTILGDSGSSAALEALMEATRYISEVRLLTLLKDSLLLVQKSEYEGATQKALEALRVNEKCGTAWHILAVCREKAGDIKGAFTCFEAALQLEEDNTGIANDLGRLAYQLDMHTQAEKLFRYVLDKNPDDFEVANNLASCLREVSRFEEAIALLTPFLEKDPSNGTLWNTLGTVVNAKGDLPTALLFFDEAVKFAPDDPKPWHNRGLILGALGEIDEAIQSLETGIKRMVSPAQIEAAELAMAFCYFCKGDLMPGYRYYAARKSLHSLEGMKYITDVPALDLSQSLMGKSVFVTTEQGLGDEILFGTVLPDLLAELGPDGHLTLAVERRLVPLYARSFPQATVIAHGTGKINGITVRHFPGMDTTRANDGFVMLGDLLPRYRPNAEAFPRQKSFLTPDPARVAHWKAELDKLGPEPKIGLLWKSLVQHSRRDRYYSPFESWAPILRTPGVVFVNLQYGDVSEELRQAEREGLSVWNPPGIDLKQDLDDLAALCAAMDLIMGPSNATSNIAASVGTPIWVLSPSNSWPMMGTDYYPWYGSARMFLTPTPGEWAVPLEEMRQALIREVAAPVQALSSDDIRRQFQGVERALLMRDWAEAETQARALLRHVPDHTGAWQALATALDRQDRIPQALDAYQTALKHQPDSLDIAADLAQLAFRIGLYDMAERFYGLIVKRDPGHLMAVNYYAAALREQSKFDQAITLLQAYLSDYPKQSALWDTLGTILLAQGDADTALIFFNEAISLDNSLPARFNRACLWMEKGLLAEALPELELCLDRFSEPGNLRSVELSMAYAHLGLGNLKAGWQAYAARHMTGTPKQVHFDLPAGPLKPEEIAGKRLLLLAEQGLGDEVMFGTLVPDIIEKLGDGVLTLAVEKRLVPLFARAFPRARVLPHHTESRDGVITRSVPGLSGDSVDGWALIGDFLPLLRSDMEAFADKAPVFVPDPARVAFWKGELARQGSGPKVGLLWKSLISHSRRDRFYPPFESLTPLLGRKDLVLVNLQYGETVSEQIAAKAQGARFYTPPIDLLNDLSELSALCAALDVVIGPANASTQIAAATGVPTWFVMTPGSWTQLGSDHCPWYANARVFVTEEGQWASLMQRVSEEIK</sequence>
<dbReference type="Gene3D" id="3.40.50.2000">
    <property type="entry name" value="Glycogen Phosphorylase B"/>
    <property type="match status" value="2"/>
</dbReference>
<dbReference type="eggNOG" id="COG0859">
    <property type="taxonomic scope" value="Bacteria"/>
</dbReference>
<keyword evidence="2 3" id="KW-0802">TPR repeat</keyword>
<name>E8RTC6_ASTEC</name>
<proteinExistence type="predicted"/>
<dbReference type="SUPFAM" id="SSF48452">
    <property type="entry name" value="TPR-like"/>
    <property type="match status" value="2"/>
</dbReference>
<reference evidence="5" key="1">
    <citation type="submission" date="2010-12" db="EMBL/GenBank/DDBJ databases">
        <title>Complete sequence of chromosome 2 of Asticcacaulis excentricus CB 48.</title>
        <authorList>
            <consortium name="US DOE Joint Genome Institute"/>
            <person name="Lucas S."/>
            <person name="Copeland A."/>
            <person name="Lapidus A."/>
            <person name="Cheng J.-F."/>
            <person name="Bruce D."/>
            <person name="Goodwin L."/>
            <person name="Pitluck S."/>
            <person name="Teshima H."/>
            <person name="Davenport K."/>
            <person name="Detter J.C."/>
            <person name="Han C."/>
            <person name="Tapia R."/>
            <person name="Land M."/>
            <person name="Hauser L."/>
            <person name="Jeffries C."/>
            <person name="Kyrpides N."/>
            <person name="Ivanova N."/>
            <person name="Ovchinnikova G."/>
            <person name="Brun Y.V."/>
            <person name="Woyke T."/>
        </authorList>
    </citation>
    <scope>NUCLEOTIDE SEQUENCE [LARGE SCALE GENOMIC DNA]</scope>
    <source>
        <strain evidence="5">ATCC 15261 / DSM 4724 / KCTC 12464 / NCIMB 9791 / VKM B-1370 / CB 48</strain>
    </source>
</reference>
<gene>
    <name evidence="4" type="ordered locus">Astex_3112</name>
</gene>
<keyword evidence="5" id="KW-1185">Reference proteome</keyword>
<dbReference type="Gene3D" id="1.25.40.10">
    <property type="entry name" value="Tetratricopeptide repeat domain"/>
    <property type="match status" value="3"/>
</dbReference>
<dbReference type="Pfam" id="PF13181">
    <property type="entry name" value="TPR_8"/>
    <property type="match status" value="1"/>
</dbReference>
<dbReference type="PROSITE" id="PS50005">
    <property type="entry name" value="TPR"/>
    <property type="match status" value="4"/>
</dbReference>
<feature type="repeat" description="TPR" evidence="3">
    <location>
        <begin position="221"/>
        <end position="254"/>
    </location>
</feature>
<dbReference type="AlphaFoldDB" id="E8RTC6"/>
<dbReference type="Proteomes" id="UP000001492">
    <property type="component" value="Chromosome 2"/>
</dbReference>
<dbReference type="InterPro" id="IPR019734">
    <property type="entry name" value="TPR_rpt"/>
</dbReference>
<keyword evidence="1" id="KW-0677">Repeat</keyword>
<dbReference type="EMBL" id="CP002396">
    <property type="protein sequence ID" value="ADU14747.1"/>
    <property type="molecule type" value="Genomic_DNA"/>
</dbReference>
<dbReference type="Pfam" id="PF14559">
    <property type="entry name" value="TPR_19"/>
    <property type="match status" value="2"/>
</dbReference>
<dbReference type="InterPro" id="IPR051012">
    <property type="entry name" value="CellSynth/LPSAsmb/PSIAsmb"/>
</dbReference>
<evidence type="ECO:0000256" key="2">
    <source>
        <dbReference type="ARBA" id="ARBA00022803"/>
    </source>
</evidence>
<dbReference type="KEGG" id="aex:Astex_3112"/>
<dbReference type="Pfam" id="PF13432">
    <property type="entry name" value="TPR_16"/>
    <property type="match status" value="2"/>
</dbReference>
<organism evidence="4 5">
    <name type="scientific">Asticcacaulis excentricus (strain ATCC 15261 / DSM 4724 / KCTC 12464 / NCIMB 9791 / VKM B-1370 / CB 48)</name>
    <dbReference type="NCBI Taxonomy" id="573065"/>
    <lineage>
        <taxon>Bacteria</taxon>
        <taxon>Pseudomonadati</taxon>
        <taxon>Pseudomonadota</taxon>
        <taxon>Alphaproteobacteria</taxon>
        <taxon>Caulobacterales</taxon>
        <taxon>Caulobacteraceae</taxon>
        <taxon>Asticcacaulis</taxon>
    </lineage>
</organism>
<evidence type="ECO:0000313" key="5">
    <source>
        <dbReference type="Proteomes" id="UP000001492"/>
    </source>
</evidence>